<dbReference type="OrthoDB" id="347657at2759"/>
<comment type="caution">
    <text evidence="1">The sequence shown here is derived from an EMBL/GenBank/DDBJ whole genome shotgun (WGS) entry which is preliminary data.</text>
</comment>
<dbReference type="EMBL" id="JABCKV010000141">
    <property type="protein sequence ID" value="KAG5642999.1"/>
    <property type="molecule type" value="Genomic_DNA"/>
</dbReference>
<accession>A0A9P7G344</accession>
<reference evidence="1" key="1">
    <citation type="submission" date="2020-07" db="EMBL/GenBank/DDBJ databases">
        <authorList>
            <person name="Nieuwenhuis M."/>
            <person name="Van De Peppel L.J.J."/>
        </authorList>
    </citation>
    <scope>NUCLEOTIDE SEQUENCE</scope>
    <source>
        <strain evidence="1">AP01</strain>
        <tissue evidence="1">Mycelium</tissue>
    </source>
</reference>
<evidence type="ECO:0000313" key="1">
    <source>
        <dbReference type="EMBL" id="KAG5642999.1"/>
    </source>
</evidence>
<dbReference type="AlphaFoldDB" id="A0A9P7G344"/>
<protein>
    <submittedName>
        <fullName evidence="1">Uncharacterized protein</fullName>
    </submittedName>
</protein>
<dbReference type="SUPFAM" id="SSF56112">
    <property type="entry name" value="Protein kinase-like (PK-like)"/>
    <property type="match status" value="1"/>
</dbReference>
<gene>
    <name evidence="1" type="ORF">DXG03_001776</name>
</gene>
<proteinExistence type="predicted"/>
<name>A0A9P7G344_9AGAR</name>
<keyword evidence="2" id="KW-1185">Reference proteome</keyword>
<dbReference type="InterPro" id="IPR011009">
    <property type="entry name" value="Kinase-like_dom_sf"/>
</dbReference>
<sequence>MLLVTSSSKVSPLRKYSNIPGKEIEQLFNGDASISHIVWRDSIVHDSAITIHPLIETSAQDLITKCLQRNPIARLSLLAVKKHSYFSTT</sequence>
<evidence type="ECO:0000313" key="2">
    <source>
        <dbReference type="Proteomes" id="UP000775547"/>
    </source>
</evidence>
<dbReference type="Proteomes" id="UP000775547">
    <property type="component" value="Unassembled WGS sequence"/>
</dbReference>
<reference evidence="1" key="2">
    <citation type="submission" date="2021-10" db="EMBL/GenBank/DDBJ databases">
        <title>Phylogenomics reveals ancestral predisposition of the termite-cultivated fungus Termitomyces towards a domesticated lifestyle.</title>
        <authorList>
            <person name="Auxier B."/>
            <person name="Grum-Grzhimaylo A."/>
            <person name="Cardenas M.E."/>
            <person name="Lodge J.D."/>
            <person name="Laessoe T."/>
            <person name="Pedersen O."/>
            <person name="Smith M.E."/>
            <person name="Kuyper T.W."/>
            <person name="Franco-Molano E.A."/>
            <person name="Baroni T.J."/>
            <person name="Aanen D.K."/>
        </authorList>
    </citation>
    <scope>NUCLEOTIDE SEQUENCE</scope>
    <source>
        <strain evidence="1">AP01</strain>
        <tissue evidence="1">Mycelium</tissue>
    </source>
</reference>
<organism evidence="1 2">
    <name type="scientific">Asterophora parasitica</name>
    <dbReference type="NCBI Taxonomy" id="117018"/>
    <lineage>
        <taxon>Eukaryota</taxon>
        <taxon>Fungi</taxon>
        <taxon>Dikarya</taxon>
        <taxon>Basidiomycota</taxon>
        <taxon>Agaricomycotina</taxon>
        <taxon>Agaricomycetes</taxon>
        <taxon>Agaricomycetidae</taxon>
        <taxon>Agaricales</taxon>
        <taxon>Tricholomatineae</taxon>
        <taxon>Lyophyllaceae</taxon>
        <taxon>Asterophora</taxon>
    </lineage>
</organism>
<dbReference type="Gene3D" id="1.10.510.10">
    <property type="entry name" value="Transferase(Phosphotransferase) domain 1"/>
    <property type="match status" value="1"/>
</dbReference>